<reference evidence="2" key="1">
    <citation type="submission" date="2019-11" db="UniProtKB">
        <authorList>
            <consortium name="WormBaseParasite"/>
        </authorList>
    </citation>
    <scope>IDENTIFICATION</scope>
</reference>
<name>A0A5K3EI60_MESCO</name>
<keyword evidence="1" id="KW-0812">Transmembrane</keyword>
<dbReference type="GO" id="GO:0016485">
    <property type="term" value="P:protein processing"/>
    <property type="evidence" value="ECO:0007669"/>
    <property type="project" value="InterPro"/>
</dbReference>
<sequence length="369" mass="40791">MGSQRFLFDLSQGHIAQASGSPIKSIESVIELTGVGLPKYEDKSIYYLLSDIEIAKQTENVTSAIWKSLNDSAASQGGQVVLLNGSVPGPEPMLLPPSVSTQALLTYYDMQGVPLSHTVISDRPGRSPYADEWIDSFLDKKWPPTPEAGEHLLQLANVLADALHRLITKDSKPIPQPISGLKPAELMHCFLHNPGCELLRLHLEPDIVKFLLSINGPIPMQTYEPVDGHGWRVSHIAARLLMGLTGERLKECPPSKDYGSYTYLYGYYNGTNWCYKSLMETSTSFFFLEGGAVASPGWVRSALYENKRYVRLFRSSSPHEDGVSLALGILLTALIGSVAYVLRRFSAHIFVKPYDVIPDNQVVLPVNVM</sequence>
<dbReference type="AlphaFoldDB" id="A0A5K3EI60"/>
<dbReference type="PANTHER" id="PTHR21092">
    <property type="entry name" value="NICASTRIN"/>
    <property type="match status" value="1"/>
</dbReference>
<evidence type="ECO:0000256" key="1">
    <source>
        <dbReference type="SAM" id="Phobius"/>
    </source>
</evidence>
<keyword evidence="1" id="KW-1133">Transmembrane helix</keyword>
<protein>
    <submittedName>
        <fullName evidence="2">Nicastrin</fullName>
    </submittedName>
</protein>
<evidence type="ECO:0000313" key="2">
    <source>
        <dbReference type="WBParaSite" id="MCU_000708-RA"/>
    </source>
</evidence>
<proteinExistence type="predicted"/>
<dbReference type="WBParaSite" id="MCU_000708-RA">
    <property type="protein sequence ID" value="MCU_000708-RA"/>
    <property type="gene ID" value="MCU_000708"/>
</dbReference>
<organism evidence="2">
    <name type="scientific">Mesocestoides corti</name>
    <name type="common">Flatworm</name>
    <dbReference type="NCBI Taxonomy" id="53468"/>
    <lineage>
        <taxon>Eukaryota</taxon>
        <taxon>Metazoa</taxon>
        <taxon>Spiralia</taxon>
        <taxon>Lophotrochozoa</taxon>
        <taxon>Platyhelminthes</taxon>
        <taxon>Cestoda</taxon>
        <taxon>Eucestoda</taxon>
        <taxon>Cyclophyllidea</taxon>
        <taxon>Mesocestoididae</taxon>
        <taxon>Mesocestoides</taxon>
    </lineage>
</organism>
<dbReference type="GO" id="GO:0007220">
    <property type="term" value="P:Notch receptor processing"/>
    <property type="evidence" value="ECO:0007669"/>
    <property type="project" value="TreeGrafter"/>
</dbReference>
<dbReference type="InterPro" id="IPR008710">
    <property type="entry name" value="Nicastrin"/>
</dbReference>
<keyword evidence="1" id="KW-0472">Membrane</keyword>
<feature type="transmembrane region" description="Helical" evidence="1">
    <location>
        <begin position="322"/>
        <end position="342"/>
    </location>
</feature>
<accession>A0A5K3EI60</accession>
<dbReference type="PANTHER" id="PTHR21092:SF0">
    <property type="entry name" value="NICASTRIN"/>
    <property type="match status" value="1"/>
</dbReference>
<dbReference type="GO" id="GO:0005886">
    <property type="term" value="C:plasma membrane"/>
    <property type="evidence" value="ECO:0007669"/>
    <property type="project" value="TreeGrafter"/>
</dbReference>